<dbReference type="PANTHER" id="PTHR35867:SF1">
    <property type="entry name" value="PROTEIN RSEC"/>
    <property type="match status" value="1"/>
</dbReference>
<dbReference type="OrthoDB" id="9181011at2"/>
<evidence type="ECO:0000256" key="1">
    <source>
        <dbReference type="SAM" id="Phobius"/>
    </source>
</evidence>
<dbReference type="PANTHER" id="PTHR35867">
    <property type="entry name" value="PROTEIN RSEC"/>
    <property type="match status" value="1"/>
</dbReference>
<feature type="transmembrane region" description="Helical" evidence="1">
    <location>
        <begin position="77"/>
        <end position="99"/>
    </location>
</feature>
<dbReference type="AlphaFoldDB" id="Q47FX5"/>
<dbReference type="EMBL" id="CP000089">
    <property type="protein sequence ID" value="AAZ46256.1"/>
    <property type="molecule type" value="Genomic_DNA"/>
</dbReference>
<dbReference type="InterPro" id="IPR007359">
    <property type="entry name" value="SigmaE_reg_RseC_MucC"/>
</dbReference>
<name>Q47FX5_DECAR</name>
<dbReference type="HOGENOM" id="CLU_1692582_0_0_4"/>
<keyword evidence="1" id="KW-0472">Membrane</keyword>
<gene>
    <name evidence="2" type="ordered locus">Daro_1507</name>
</gene>
<sequence length="155" mass="15575">MRSGMIEHWGMVRRIDNGRATVVVETTACGICGHGGHCGVGKSADGGLATTLDLPATDGLKEGDFVNVGLPESGLSLAALLGYLFPVLATLVGTLAGVMTGGGDSAMALGAAAGFVASLLVARILIACTPGLSPAPQLLSPSSLSTTFPQEYHHD</sequence>
<reference evidence="2" key="1">
    <citation type="submission" date="2005-08" db="EMBL/GenBank/DDBJ databases">
        <title>Complete sequence of Dechloromonas aromatica RCB.</title>
        <authorList>
            <person name="Salinero K.K."/>
            <person name="Copeland A."/>
            <person name="Lucas S."/>
            <person name="Lapidus A."/>
            <person name="Barry K."/>
            <person name="Detter J.C."/>
            <person name="Glavina T."/>
            <person name="Hammon N."/>
            <person name="Israni S."/>
            <person name="Pitluck S."/>
            <person name="Di Bartolo G."/>
            <person name="Trong S."/>
            <person name="Schmutz J."/>
            <person name="Larimer F."/>
            <person name="Land M."/>
            <person name="Ivanova N."/>
            <person name="Richardson P."/>
        </authorList>
    </citation>
    <scope>NUCLEOTIDE SEQUENCE</scope>
    <source>
        <strain evidence="2">RCB</strain>
    </source>
</reference>
<accession>Q47FX5</accession>
<dbReference type="STRING" id="159087.Daro_1507"/>
<dbReference type="KEGG" id="dar:Daro_1507"/>
<keyword evidence="1" id="KW-0812">Transmembrane</keyword>
<dbReference type="eggNOG" id="COG3086">
    <property type="taxonomic scope" value="Bacteria"/>
</dbReference>
<dbReference type="Pfam" id="PF04246">
    <property type="entry name" value="RseC_MucC"/>
    <property type="match status" value="1"/>
</dbReference>
<keyword evidence="1" id="KW-1133">Transmembrane helix</keyword>
<protein>
    <submittedName>
        <fullName evidence="2">Positive regulator of sigma(E), RseC/MucC</fullName>
    </submittedName>
</protein>
<feature type="transmembrane region" description="Helical" evidence="1">
    <location>
        <begin position="105"/>
        <end position="126"/>
    </location>
</feature>
<organism evidence="2">
    <name type="scientific">Dechloromonas aromatica (strain RCB)</name>
    <dbReference type="NCBI Taxonomy" id="159087"/>
    <lineage>
        <taxon>Bacteria</taxon>
        <taxon>Pseudomonadati</taxon>
        <taxon>Pseudomonadota</taxon>
        <taxon>Betaproteobacteria</taxon>
        <taxon>Rhodocyclales</taxon>
        <taxon>Azonexaceae</taxon>
        <taxon>Dechloromonas</taxon>
    </lineage>
</organism>
<proteinExistence type="predicted"/>
<evidence type="ECO:0000313" key="2">
    <source>
        <dbReference type="EMBL" id="AAZ46256.1"/>
    </source>
</evidence>